<evidence type="ECO:0000256" key="2">
    <source>
        <dbReference type="ARBA" id="ARBA00023136"/>
    </source>
</evidence>
<dbReference type="Gene3D" id="3.90.1310.10">
    <property type="entry name" value="Penicillin-binding protein 2a (Domain 2)"/>
    <property type="match status" value="1"/>
</dbReference>
<keyword evidence="4" id="KW-0808">Transferase</keyword>
<dbReference type="InterPro" id="IPR050515">
    <property type="entry name" value="Beta-lactam/transpept"/>
</dbReference>
<dbReference type="InterPro" id="IPR005543">
    <property type="entry name" value="PASTA_dom"/>
</dbReference>
<dbReference type="GO" id="GO:0071555">
    <property type="term" value="P:cell wall organization"/>
    <property type="evidence" value="ECO:0007669"/>
    <property type="project" value="TreeGrafter"/>
</dbReference>
<evidence type="ECO:0000259" key="3">
    <source>
        <dbReference type="PROSITE" id="PS51178"/>
    </source>
</evidence>
<keyword evidence="2" id="KW-0472">Membrane</keyword>
<gene>
    <name evidence="4" type="ORF">ASZ90_007311</name>
</gene>
<dbReference type="PANTHER" id="PTHR30627:SF1">
    <property type="entry name" value="PEPTIDOGLYCAN D,D-TRANSPEPTIDASE FTSI"/>
    <property type="match status" value="1"/>
</dbReference>
<comment type="subcellular location">
    <subcellularLocation>
        <location evidence="1">Membrane</location>
    </subcellularLocation>
</comment>
<dbReference type="PANTHER" id="PTHR30627">
    <property type="entry name" value="PEPTIDOGLYCAN D,D-TRANSPEPTIDASE"/>
    <property type="match status" value="1"/>
</dbReference>
<dbReference type="Gene3D" id="1.10.150.770">
    <property type="match status" value="1"/>
</dbReference>
<dbReference type="InterPro" id="IPR036138">
    <property type="entry name" value="PBP_dimer_sf"/>
</dbReference>
<dbReference type="Gene3D" id="3.40.710.10">
    <property type="entry name" value="DD-peptidase/beta-lactamase superfamily"/>
    <property type="match status" value="1"/>
</dbReference>
<dbReference type="CDD" id="cd06575">
    <property type="entry name" value="PASTA_Pbp2x-like_2"/>
    <property type="match status" value="1"/>
</dbReference>
<dbReference type="PROSITE" id="PS51178">
    <property type="entry name" value="PASTA"/>
    <property type="match status" value="1"/>
</dbReference>
<keyword evidence="4" id="KW-0328">Glycosyltransferase</keyword>
<evidence type="ECO:0000256" key="1">
    <source>
        <dbReference type="ARBA" id="ARBA00004370"/>
    </source>
</evidence>
<dbReference type="InterPro" id="IPR005311">
    <property type="entry name" value="PBP_dimer"/>
</dbReference>
<dbReference type="EC" id="2.4.1.129" evidence="4"/>
<organism evidence="4">
    <name type="scientific">hydrocarbon metagenome</name>
    <dbReference type="NCBI Taxonomy" id="938273"/>
    <lineage>
        <taxon>unclassified sequences</taxon>
        <taxon>metagenomes</taxon>
        <taxon>ecological metagenomes</taxon>
    </lineage>
</organism>
<dbReference type="Gene3D" id="3.30.450.330">
    <property type="match status" value="1"/>
</dbReference>
<keyword evidence="4" id="KW-0131">Cell cycle</keyword>
<comment type="caution">
    <text evidence="4">The sequence shown here is derived from an EMBL/GenBank/DDBJ whole genome shotgun (WGS) entry which is preliminary data.</text>
</comment>
<dbReference type="AlphaFoldDB" id="A0A0W8FQ99"/>
<dbReference type="SUPFAM" id="SSF54184">
    <property type="entry name" value="Penicillin-binding protein 2x (pbp-2x), c-terminal domain"/>
    <property type="match status" value="1"/>
</dbReference>
<dbReference type="Pfam" id="PF00905">
    <property type="entry name" value="Transpeptidase"/>
    <property type="match status" value="1"/>
</dbReference>
<dbReference type="GO" id="GO:0016757">
    <property type="term" value="F:glycosyltransferase activity"/>
    <property type="evidence" value="ECO:0007669"/>
    <property type="project" value="UniProtKB-KW"/>
</dbReference>
<keyword evidence="4" id="KW-0132">Cell division</keyword>
<accession>A0A0W8FQ99</accession>
<name>A0A0W8FQ99_9ZZZZ</name>
<dbReference type="InterPro" id="IPR012338">
    <property type="entry name" value="Beta-lactam/transpept-like"/>
</dbReference>
<evidence type="ECO:0000313" key="4">
    <source>
        <dbReference type="EMBL" id="KUG22914.1"/>
    </source>
</evidence>
<dbReference type="GO" id="GO:0051301">
    <property type="term" value="P:cell division"/>
    <property type="evidence" value="ECO:0007669"/>
    <property type="project" value="UniProtKB-KW"/>
</dbReference>
<dbReference type="EMBL" id="LNQE01000933">
    <property type="protein sequence ID" value="KUG22914.1"/>
    <property type="molecule type" value="Genomic_DNA"/>
</dbReference>
<proteinExistence type="predicted"/>
<dbReference type="Pfam" id="PF03717">
    <property type="entry name" value="PBP_dimer"/>
    <property type="match status" value="1"/>
</dbReference>
<sequence length="657" mass="72934">MVAESKKWLKIRIVILLSVFLVFFIALISRAFQLQVLSGQKLKSLAQRQHTTVLQLQPERGIIFDRNGEKLAISIMTNSVCADPTKIADPAKVSRQIAEILGLDNQTVYKKISAPKNFCWLARRISPQQAVAVENADIEGIFLVKEPKRFYPNGELAAHLLGFVGLDASGLEGLEKKYDESLRGKPEKLAWARDAKGQKLFLRVQKNETRRDESENLVLTIDNRIQYLVETHLREAVLDKGAKSGVAIVMDPKTGEILALANQIGFNPNNIEGLTAEKWRNRAITDIFDPGSTFKPFLVAGALEEKIIKESDRFFCENGKYKVANRVIHEAQKKRHGMLTVRDILKYSSNIGSAKIAQKMGKEKFNEYIQKFGFGEKTSIDLLGESSGLLRPVKKWVPVDTAMIAFGQGISVTAIQLITAASAIANDGVLMKPYIVRGIADKNNRLVKLYAPTVVRKVISPDVAKRLTNMLTEVVDAPDGTGKSARIANVAVAGKTGTSQKFDSRLGVYSSERVRTSFMGFFPADNPQVAILVMLDEPQRDKWGGVAAAPVFKNIGEQILNCFKTNIRETPVFEENPNKVELVSTQQTLTEQNIVNDDESTMPNFVGLTLREAMKKAKAESVDLKVTGNGWAVRQYPPAHTPHGEERVCNVVFELNN</sequence>
<feature type="domain" description="PASTA" evidence="3">
    <location>
        <begin position="596"/>
        <end position="657"/>
    </location>
</feature>
<reference evidence="4" key="1">
    <citation type="journal article" date="2015" name="Proc. Natl. Acad. Sci. U.S.A.">
        <title>Networks of energetic and metabolic interactions define dynamics in microbial communities.</title>
        <authorList>
            <person name="Embree M."/>
            <person name="Liu J.K."/>
            <person name="Al-Bassam M.M."/>
            <person name="Zengler K."/>
        </authorList>
    </citation>
    <scope>NUCLEOTIDE SEQUENCE</scope>
</reference>
<dbReference type="SUPFAM" id="SSF56519">
    <property type="entry name" value="Penicillin binding protein dimerisation domain"/>
    <property type="match status" value="1"/>
</dbReference>
<dbReference type="SUPFAM" id="SSF56601">
    <property type="entry name" value="beta-lactamase/transpeptidase-like"/>
    <property type="match status" value="1"/>
</dbReference>
<protein>
    <submittedName>
        <fullName evidence="4">Cell division protein ftsi</fullName>
        <ecNumber evidence="4">2.4.1.129</ecNumber>
    </submittedName>
</protein>
<dbReference type="GO" id="GO:0008658">
    <property type="term" value="F:penicillin binding"/>
    <property type="evidence" value="ECO:0007669"/>
    <property type="project" value="InterPro"/>
</dbReference>
<dbReference type="InterPro" id="IPR001460">
    <property type="entry name" value="PCN-bd_Tpept"/>
</dbReference>
<dbReference type="GO" id="GO:0005886">
    <property type="term" value="C:plasma membrane"/>
    <property type="evidence" value="ECO:0007669"/>
    <property type="project" value="TreeGrafter"/>
</dbReference>